<feature type="compositionally biased region" description="Polar residues" evidence="3">
    <location>
        <begin position="53"/>
        <end position="72"/>
    </location>
</feature>
<feature type="region of interest" description="Disordered" evidence="3">
    <location>
        <begin position="51"/>
        <end position="72"/>
    </location>
</feature>
<reference evidence="4 5" key="1">
    <citation type="journal article" date="2018" name="Science">
        <title>The opium poppy genome and morphinan production.</title>
        <authorList>
            <person name="Guo L."/>
            <person name="Winzer T."/>
            <person name="Yang X."/>
            <person name="Li Y."/>
            <person name="Ning Z."/>
            <person name="He Z."/>
            <person name="Teodor R."/>
            <person name="Lu Y."/>
            <person name="Bowser T.A."/>
            <person name="Graham I.A."/>
            <person name="Ye K."/>
        </authorList>
    </citation>
    <scope>NUCLEOTIDE SEQUENCE [LARGE SCALE GENOMIC DNA]</scope>
    <source>
        <strain evidence="5">cv. HN1</strain>
        <tissue evidence="4">Leaves</tissue>
    </source>
</reference>
<dbReference type="PANTHER" id="PTHR48103">
    <property type="entry name" value="MIDASIN-RELATED"/>
    <property type="match status" value="1"/>
</dbReference>
<dbReference type="GO" id="GO:0030687">
    <property type="term" value="C:preribosome, large subunit precursor"/>
    <property type="evidence" value="ECO:0007669"/>
    <property type="project" value="TreeGrafter"/>
</dbReference>
<evidence type="ECO:0000256" key="2">
    <source>
        <dbReference type="ARBA" id="ARBA00022840"/>
    </source>
</evidence>
<dbReference type="GO" id="GO:0005524">
    <property type="term" value="F:ATP binding"/>
    <property type="evidence" value="ECO:0007669"/>
    <property type="project" value="UniProtKB-KW"/>
</dbReference>
<gene>
    <name evidence="4" type="ORF">C5167_040029</name>
</gene>
<evidence type="ECO:0000256" key="3">
    <source>
        <dbReference type="SAM" id="MobiDB-lite"/>
    </source>
</evidence>
<evidence type="ECO:0000256" key="1">
    <source>
        <dbReference type="ARBA" id="ARBA00022741"/>
    </source>
</evidence>
<feature type="compositionally biased region" description="Polar residues" evidence="3">
    <location>
        <begin position="20"/>
        <end position="35"/>
    </location>
</feature>
<dbReference type="EMBL" id="CM010715">
    <property type="protein sequence ID" value="RZC47091.1"/>
    <property type="molecule type" value="Genomic_DNA"/>
</dbReference>
<dbReference type="STRING" id="3469.A0A4Y7IH98"/>
<organism evidence="4 5">
    <name type="scientific">Papaver somniferum</name>
    <name type="common">Opium poppy</name>
    <dbReference type="NCBI Taxonomy" id="3469"/>
    <lineage>
        <taxon>Eukaryota</taxon>
        <taxon>Viridiplantae</taxon>
        <taxon>Streptophyta</taxon>
        <taxon>Embryophyta</taxon>
        <taxon>Tracheophyta</taxon>
        <taxon>Spermatophyta</taxon>
        <taxon>Magnoliopsida</taxon>
        <taxon>Ranunculales</taxon>
        <taxon>Papaveraceae</taxon>
        <taxon>Papaveroideae</taxon>
        <taxon>Papaver</taxon>
    </lineage>
</organism>
<evidence type="ECO:0000313" key="5">
    <source>
        <dbReference type="Proteomes" id="UP000316621"/>
    </source>
</evidence>
<accession>A0A4Y7IH98</accession>
<protein>
    <submittedName>
        <fullName evidence="4">Uncharacterized protein</fullName>
    </submittedName>
</protein>
<dbReference type="Proteomes" id="UP000316621">
    <property type="component" value="Chromosome 1"/>
</dbReference>
<keyword evidence="5" id="KW-1185">Reference proteome</keyword>
<dbReference type="GO" id="GO:0000055">
    <property type="term" value="P:ribosomal large subunit export from nucleus"/>
    <property type="evidence" value="ECO:0007669"/>
    <property type="project" value="TreeGrafter"/>
</dbReference>
<dbReference type="GO" id="GO:0000027">
    <property type="term" value="P:ribosomal large subunit assembly"/>
    <property type="evidence" value="ECO:0007669"/>
    <property type="project" value="TreeGrafter"/>
</dbReference>
<keyword evidence="1" id="KW-0547">Nucleotide-binding</keyword>
<dbReference type="OrthoDB" id="1869845at2759"/>
<keyword evidence="2" id="KW-0067">ATP-binding</keyword>
<feature type="region of interest" description="Disordered" evidence="3">
    <location>
        <begin position="18"/>
        <end position="37"/>
    </location>
</feature>
<dbReference type="AlphaFoldDB" id="A0A4Y7IH98"/>
<dbReference type="Gramene" id="RZC47091">
    <property type="protein sequence ID" value="RZC47091"/>
    <property type="gene ID" value="C5167_040029"/>
</dbReference>
<proteinExistence type="predicted"/>
<dbReference type="PANTHER" id="PTHR48103:SF2">
    <property type="entry name" value="MIDASIN"/>
    <property type="match status" value="1"/>
</dbReference>
<name>A0A4Y7IH98_PAPSO</name>
<sequence length="610" mass="69536">MADWDEWIWKYENDCVGDTSAGSENYTRQPESSTSRIEKLKEGVRDIIIGDTSAGSKNSTKQSISPTSEIQKQPTDEWVDEWIKQYDNLSRLGICAGSTRKSVCPTSQIQKQSINLKVSLQMFLQEATSFADQWTDVNTMYDDRRSFPRFLSELQMLGMDWHKYMSEDSDTNVSNQPNRWSSLQAPSDDVVHLRSKLTSDPNWVMADICYRRSLSLMQLLHRIHHSESVNDFSREQAELLGSFLDHLLMLQQEQRVVAYSFSKHLDQLRKGDSAASLAFSSNAVDDDGDMIKCPLILSQHTMDSRVWRKKHQFASLYVILRESTWLLKKIKGSRFSSPSFVEESHKILEKIVGFTSEYKKSKENKEILYHFVKDIKGLQEEGVGKGFVIQKLLDCLVDVSDISMETDSSSSIAEAFMKAVDETAKLIQEARNKLSSDRFATLNGGSPLGNITLWRILFESSLLDLRLDLINKKHGEAIKLGVKLREHKYDYHVQTCLNGLDAKISLLLSDGDRVLREFVAMHRAMAEITYMLGDAFTTGGAGMKEVGASEESSSKDDEAEMKIDFDLDFPWDKHNVPDEVDIDWENPNSLVTYMCCDYYGPEDDADFDFI</sequence>
<dbReference type="GO" id="GO:0005634">
    <property type="term" value="C:nucleus"/>
    <property type="evidence" value="ECO:0007669"/>
    <property type="project" value="TreeGrafter"/>
</dbReference>
<evidence type="ECO:0000313" key="4">
    <source>
        <dbReference type="EMBL" id="RZC47091.1"/>
    </source>
</evidence>